<dbReference type="SUPFAM" id="SSF48726">
    <property type="entry name" value="Immunoglobulin"/>
    <property type="match status" value="1"/>
</dbReference>
<keyword evidence="11" id="KW-1185">Reference proteome</keyword>
<keyword evidence="6" id="KW-0325">Glycoprotein</keyword>
<keyword evidence="8" id="KW-0391">Immunity</keyword>
<dbReference type="Pfam" id="PF01423">
    <property type="entry name" value="LSM"/>
    <property type="match status" value="1"/>
</dbReference>
<dbReference type="InterPro" id="IPR010920">
    <property type="entry name" value="LSM_dom_sf"/>
</dbReference>
<keyword evidence="2" id="KW-1003">Cell membrane</keyword>
<dbReference type="GO" id="GO:1990904">
    <property type="term" value="C:ribonucleoprotein complex"/>
    <property type="evidence" value="ECO:0007669"/>
    <property type="project" value="UniProtKB-KW"/>
</dbReference>
<dbReference type="PANTHER" id="PTHR19339">
    <property type="entry name" value="T CELL RECEPTOR ALPHA VARIABLE 39"/>
    <property type="match status" value="1"/>
</dbReference>
<dbReference type="Proteomes" id="UP000052978">
    <property type="component" value="Unassembled WGS sequence"/>
</dbReference>
<dbReference type="InterPro" id="IPR013783">
    <property type="entry name" value="Ig-like_fold"/>
</dbReference>
<keyword evidence="3" id="KW-0732">Signal</keyword>
<proteinExistence type="predicted"/>
<accession>S7MFX8</accession>
<comment type="subunit">
    <text evidence="7">Alpha-beta TR is a heterodimer composed of an alpha and beta chain; disulfide-linked. The alpha-beta TR is associated with the transmembrane signaling CD3 coreceptor proteins to form the TR-CD3 (TcR or TCR). The assembly of alpha-beta TR heterodimers with CD3 occurs in the endoplasmic reticulum where a single alpha-beta TR heterodimer associates with one CD3D-CD3E heterodimer, one CD3G-CD3E heterodimer and one CD247 homodimer forming a stable octameric structure. CD3D-CD3E and CD3G-CD3E heterodimers preferentially associate with TR alpha and TR beta chains, respectively. The association of the CD247 homodimer is the last step of TcR assembly in the endoplasmic reticulum and is required for transport to the cell surface.</text>
</comment>
<dbReference type="PROSITE" id="PS50835">
    <property type="entry name" value="IG_LIKE"/>
    <property type="match status" value="1"/>
</dbReference>
<dbReference type="GO" id="GO:0042101">
    <property type="term" value="C:T cell receptor complex"/>
    <property type="evidence" value="ECO:0007669"/>
    <property type="project" value="UniProtKB-KW"/>
</dbReference>
<dbReference type="InterPro" id="IPR051896">
    <property type="entry name" value="TCR_alpha_variable"/>
</dbReference>
<name>S7MFX8_MYOBR</name>
<evidence type="ECO:0000256" key="7">
    <source>
        <dbReference type="ARBA" id="ARBA00038651"/>
    </source>
</evidence>
<sequence>MRRGEVERVRGMKVEQSPSALSLQEGTSSTLRCNFSTTVTYIQWFRQNPGGGLINLFYLTSRTKYNGRLSSTLNSKDLYSTLSITASQLEDSATYLCAASAQCCQDGRIFISTFKAFDKHMNLIICDCDEFKKIQPKNAKQRE</sequence>
<dbReference type="InterPro" id="IPR007110">
    <property type="entry name" value="Ig-like_dom"/>
</dbReference>
<dbReference type="InterPro" id="IPR013106">
    <property type="entry name" value="Ig_V-set"/>
</dbReference>
<evidence type="ECO:0000313" key="11">
    <source>
        <dbReference type="Proteomes" id="UP000052978"/>
    </source>
</evidence>
<reference evidence="10 11" key="1">
    <citation type="journal article" date="2013" name="Nat. Commun.">
        <title>Genome analysis reveals insights into physiology and longevity of the Brandt's bat Myotis brandtii.</title>
        <authorList>
            <person name="Seim I."/>
            <person name="Fang X."/>
            <person name="Xiong Z."/>
            <person name="Lobanov A.V."/>
            <person name="Huang Z."/>
            <person name="Ma S."/>
            <person name="Feng Y."/>
            <person name="Turanov A.A."/>
            <person name="Zhu Y."/>
            <person name="Lenz T.L."/>
            <person name="Gerashchenko M.V."/>
            <person name="Fan D."/>
            <person name="Hee Yim S."/>
            <person name="Yao X."/>
            <person name="Jordan D."/>
            <person name="Xiong Y."/>
            <person name="Ma Y."/>
            <person name="Lyapunov A.N."/>
            <person name="Chen G."/>
            <person name="Kulakova O.I."/>
            <person name="Sun Y."/>
            <person name="Lee S.G."/>
            <person name="Bronson R.T."/>
            <person name="Moskalev A.A."/>
            <person name="Sunyaev S.R."/>
            <person name="Zhang G."/>
            <person name="Krogh A."/>
            <person name="Wang J."/>
            <person name="Gladyshev V.N."/>
        </authorList>
    </citation>
    <scope>NUCLEOTIDE SEQUENCE [LARGE SCALE GENOMIC DNA]</scope>
</reference>
<dbReference type="InterPro" id="IPR001163">
    <property type="entry name" value="Sm_dom_euk/arc"/>
</dbReference>
<dbReference type="InterPro" id="IPR036179">
    <property type="entry name" value="Ig-like_dom_sf"/>
</dbReference>
<evidence type="ECO:0000256" key="1">
    <source>
        <dbReference type="ARBA" id="ARBA00004236"/>
    </source>
</evidence>
<dbReference type="EMBL" id="KE161300">
    <property type="protein sequence ID" value="EPQ03004.1"/>
    <property type="molecule type" value="Genomic_DNA"/>
</dbReference>
<evidence type="ECO:0000313" key="10">
    <source>
        <dbReference type="EMBL" id="EPQ03004.1"/>
    </source>
</evidence>
<organism evidence="10 11">
    <name type="scientific">Myotis brandtii</name>
    <name type="common">Brandt's bat</name>
    <dbReference type="NCBI Taxonomy" id="109478"/>
    <lineage>
        <taxon>Eukaryota</taxon>
        <taxon>Metazoa</taxon>
        <taxon>Chordata</taxon>
        <taxon>Craniata</taxon>
        <taxon>Vertebrata</taxon>
        <taxon>Euteleostomi</taxon>
        <taxon>Mammalia</taxon>
        <taxon>Eutheria</taxon>
        <taxon>Laurasiatheria</taxon>
        <taxon>Chiroptera</taxon>
        <taxon>Yangochiroptera</taxon>
        <taxon>Vespertilionidae</taxon>
        <taxon>Myotis</taxon>
    </lineage>
</organism>
<keyword evidence="5" id="KW-1015">Disulfide bond</keyword>
<evidence type="ECO:0000256" key="6">
    <source>
        <dbReference type="ARBA" id="ARBA00023180"/>
    </source>
</evidence>
<feature type="domain" description="Ig-like" evidence="9">
    <location>
        <begin position="12"/>
        <end position="100"/>
    </location>
</feature>
<dbReference type="PANTHER" id="PTHR19339:SF5">
    <property type="entry name" value="IG-LIKE DOMAIN-CONTAINING PROTEIN"/>
    <property type="match status" value="1"/>
</dbReference>
<dbReference type="SUPFAM" id="SSF50182">
    <property type="entry name" value="Sm-like ribonucleoproteins"/>
    <property type="match status" value="1"/>
</dbReference>
<keyword evidence="4" id="KW-0472">Membrane</keyword>
<evidence type="ECO:0000256" key="3">
    <source>
        <dbReference type="ARBA" id="ARBA00022729"/>
    </source>
</evidence>
<evidence type="ECO:0000259" key="9">
    <source>
        <dbReference type="PROSITE" id="PS50835"/>
    </source>
</evidence>
<keyword evidence="8" id="KW-1279">T cell receptor</keyword>
<evidence type="ECO:0000256" key="2">
    <source>
        <dbReference type="ARBA" id="ARBA00022475"/>
    </source>
</evidence>
<keyword evidence="10" id="KW-0687">Ribonucleoprotein</keyword>
<comment type="subcellular location">
    <subcellularLocation>
        <location evidence="1">Cell membrane</location>
    </subcellularLocation>
</comment>
<dbReference type="Pfam" id="PF07686">
    <property type="entry name" value="V-set"/>
    <property type="match status" value="1"/>
</dbReference>
<dbReference type="Gene3D" id="2.60.40.10">
    <property type="entry name" value="Immunoglobulins"/>
    <property type="match status" value="1"/>
</dbReference>
<dbReference type="SMART" id="SM00409">
    <property type="entry name" value="IG"/>
    <property type="match status" value="1"/>
</dbReference>
<gene>
    <name evidence="10" type="ORF">D623_10003070</name>
</gene>
<dbReference type="SMART" id="SM00406">
    <property type="entry name" value="IGv"/>
    <property type="match status" value="1"/>
</dbReference>
<evidence type="ECO:0000256" key="8">
    <source>
        <dbReference type="ARBA" id="ARBA00043266"/>
    </source>
</evidence>
<dbReference type="InterPro" id="IPR003599">
    <property type="entry name" value="Ig_sub"/>
</dbReference>
<evidence type="ECO:0000256" key="4">
    <source>
        <dbReference type="ARBA" id="ARBA00023136"/>
    </source>
</evidence>
<evidence type="ECO:0000256" key="5">
    <source>
        <dbReference type="ARBA" id="ARBA00023157"/>
    </source>
</evidence>
<dbReference type="Gene3D" id="2.30.30.100">
    <property type="match status" value="1"/>
</dbReference>
<dbReference type="AlphaFoldDB" id="S7MFX8"/>
<protein>
    <submittedName>
        <fullName evidence="10">Small nuclear ribonucleoprotein-associated protein N</fullName>
    </submittedName>
</protein>
<keyword evidence="8" id="KW-1064">Adaptive immunity</keyword>